<evidence type="ECO:0000313" key="7">
    <source>
        <dbReference type="EMBL" id="AWW00068.1"/>
    </source>
</evidence>
<reference evidence="7 8" key="1">
    <citation type="submission" date="2018-05" db="EMBL/GenBank/DDBJ databases">
        <title>Complete genome sequence of Arcticibacterium luteifluviistationis SM1504T, a cytophagaceae bacterium isolated from Arctic surface seawater.</title>
        <authorList>
            <person name="Li Y."/>
            <person name="Qin Q.-L."/>
        </authorList>
    </citation>
    <scope>NUCLEOTIDE SEQUENCE [LARGE SCALE GENOMIC DNA]</scope>
    <source>
        <strain evidence="7 8">SM1504</strain>
    </source>
</reference>
<dbReference type="EMBL" id="CP029480">
    <property type="protein sequence ID" value="AWW00068.1"/>
    <property type="molecule type" value="Genomic_DNA"/>
</dbReference>
<dbReference type="OrthoDB" id="981917at2"/>
<protein>
    <recommendedName>
        <fullName evidence="9">Cytochrome C oxidase subunit IV</fullName>
    </recommendedName>
</protein>
<keyword evidence="5 6" id="KW-0472">Membrane</keyword>
<evidence type="ECO:0000256" key="3">
    <source>
        <dbReference type="ARBA" id="ARBA00022692"/>
    </source>
</evidence>
<accession>A0A2Z4GG72</accession>
<evidence type="ECO:0000256" key="6">
    <source>
        <dbReference type="SAM" id="Phobius"/>
    </source>
</evidence>
<keyword evidence="2" id="KW-1003">Cell membrane</keyword>
<feature type="transmembrane region" description="Helical" evidence="6">
    <location>
        <begin position="20"/>
        <end position="41"/>
    </location>
</feature>
<dbReference type="KEGG" id="als:DJ013_18600"/>
<keyword evidence="8" id="KW-1185">Reference proteome</keyword>
<dbReference type="Proteomes" id="UP000249873">
    <property type="component" value="Chromosome"/>
</dbReference>
<evidence type="ECO:0000313" key="8">
    <source>
        <dbReference type="Proteomes" id="UP000249873"/>
    </source>
</evidence>
<comment type="subcellular location">
    <subcellularLocation>
        <location evidence="1">Cell membrane</location>
        <topology evidence="1">Multi-pass membrane protein</topology>
    </subcellularLocation>
</comment>
<dbReference type="RefSeq" id="WP_111373435.1">
    <property type="nucleotide sequence ID" value="NZ_CP029480.1"/>
</dbReference>
<organism evidence="7 8">
    <name type="scientific">Arcticibacterium luteifluviistationis</name>
    <dbReference type="NCBI Taxonomy" id="1784714"/>
    <lineage>
        <taxon>Bacteria</taxon>
        <taxon>Pseudomonadati</taxon>
        <taxon>Bacteroidota</taxon>
        <taxon>Cytophagia</taxon>
        <taxon>Cytophagales</taxon>
        <taxon>Leadbetterellaceae</taxon>
        <taxon>Arcticibacterium</taxon>
    </lineage>
</organism>
<keyword evidence="3 6" id="KW-0812">Transmembrane</keyword>
<dbReference type="GO" id="GO:0005886">
    <property type="term" value="C:plasma membrane"/>
    <property type="evidence" value="ECO:0007669"/>
    <property type="project" value="UniProtKB-SubCell"/>
</dbReference>
<dbReference type="AlphaFoldDB" id="A0A2Z4GG72"/>
<name>A0A2Z4GG72_9BACT</name>
<evidence type="ECO:0000256" key="5">
    <source>
        <dbReference type="ARBA" id="ARBA00023136"/>
    </source>
</evidence>
<evidence type="ECO:0000256" key="2">
    <source>
        <dbReference type="ARBA" id="ARBA00022475"/>
    </source>
</evidence>
<keyword evidence="4 6" id="KW-1133">Transmembrane helix</keyword>
<dbReference type="InterPro" id="IPR005171">
    <property type="entry name" value="Cyt_c_oxidase_su4_prok"/>
</dbReference>
<sequence>MAEHIENIDAEKQKPQTKELWKVFWILLLITAVEFVIAFQISSDSDFGKWLKISLFIILTFVKSFYIVGTFMHLKHEVKALIWTVVLPIIFILWFILALVYYEGGYIGSVR</sequence>
<proteinExistence type="predicted"/>
<dbReference type="Pfam" id="PF03626">
    <property type="entry name" value="COX4_pro"/>
    <property type="match status" value="1"/>
</dbReference>
<gene>
    <name evidence="7" type="ORF">DJ013_18600</name>
</gene>
<evidence type="ECO:0008006" key="9">
    <source>
        <dbReference type="Google" id="ProtNLM"/>
    </source>
</evidence>
<feature type="transmembrane region" description="Helical" evidence="6">
    <location>
        <begin position="81"/>
        <end position="102"/>
    </location>
</feature>
<evidence type="ECO:0000256" key="1">
    <source>
        <dbReference type="ARBA" id="ARBA00004651"/>
    </source>
</evidence>
<evidence type="ECO:0000256" key="4">
    <source>
        <dbReference type="ARBA" id="ARBA00022989"/>
    </source>
</evidence>
<feature type="transmembrane region" description="Helical" evidence="6">
    <location>
        <begin position="53"/>
        <end position="74"/>
    </location>
</feature>